<dbReference type="SMART" id="SM00249">
    <property type="entry name" value="PHD"/>
    <property type="match status" value="5"/>
</dbReference>
<dbReference type="STRING" id="542762.A0A4S4ESL5"/>
<feature type="domain" description="Phorbol-ester/DAG-type" evidence="5">
    <location>
        <begin position="512"/>
        <end position="558"/>
    </location>
</feature>
<dbReference type="Proteomes" id="UP000306102">
    <property type="component" value="Unassembled WGS sequence"/>
</dbReference>
<organism evidence="7 8">
    <name type="scientific">Camellia sinensis var. sinensis</name>
    <name type="common">China tea</name>
    <dbReference type="NCBI Taxonomy" id="542762"/>
    <lineage>
        <taxon>Eukaryota</taxon>
        <taxon>Viridiplantae</taxon>
        <taxon>Streptophyta</taxon>
        <taxon>Embryophyta</taxon>
        <taxon>Tracheophyta</taxon>
        <taxon>Spermatophyta</taxon>
        <taxon>Magnoliopsida</taxon>
        <taxon>eudicotyledons</taxon>
        <taxon>Gunneridae</taxon>
        <taxon>Pentapetalae</taxon>
        <taxon>asterids</taxon>
        <taxon>Ericales</taxon>
        <taxon>Theaceae</taxon>
        <taxon>Camellia</taxon>
    </lineage>
</organism>
<evidence type="ECO:0000256" key="4">
    <source>
        <dbReference type="ARBA" id="ARBA00022833"/>
    </source>
</evidence>
<dbReference type="InterPro" id="IPR001965">
    <property type="entry name" value="Znf_PHD"/>
</dbReference>
<keyword evidence="3" id="KW-0863">Zinc-finger</keyword>
<dbReference type="EMBL" id="SDRB02002245">
    <property type="protein sequence ID" value="THG19848.1"/>
    <property type="molecule type" value="Genomic_DNA"/>
</dbReference>
<comment type="caution">
    <text evidence="7">The sequence shown here is derived from an EMBL/GenBank/DDBJ whole genome shotgun (WGS) entry which is preliminary data.</text>
</comment>
<feature type="domain" description="Phorbol-ester/DAG-type" evidence="5">
    <location>
        <begin position="5"/>
        <end position="50"/>
    </location>
</feature>
<dbReference type="InterPro" id="IPR053192">
    <property type="entry name" value="Vacuole_Formation_Reg"/>
</dbReference>
<evidence type="ECO:0008006" key="9">
    <source>
        <dbReference type="Google" id="ProtNLM"/>
    </source>
</evidence>
<sequence>MVLVEDHNADANEDQNCIGCTKPILGIDPIYSCNECSLFLHKSCAELPKETNHPAHPQHPLSLLFEPHLTQKCDSCFENWGNLLYYCSLSEFKLDIHCATLPNTIEHIGHNHPLPLQLKQASFSCDACGKPHNYASISYQCTTCYYWVHHDCVSLPNSVAHSSHNHPLTLSNAFQLEFSKFKLYCDICSEVVNQKNCVYSCAGCRYVAHVNWTKEEEIDEHVDEKNEGDEPEPSDPVCLPMADSSVNLANHLLQQLSRKDNSKPTTLEQIYHDHPLTLFEVYSGRNREQISNELKNTEMCNSCLELISAPYYGCSESDCDFLLHKYCADLPSKIQHPLHPKHTLNLLTSCCISCNACDTLCNTFAYQCGECYNFNIDVKCVSFPLTIRHDAHEHVLALDKDPGRAHCNACQKEFGGYALRCSGRHCNFNLHIGCASLPRTVKHRYDKHALVLTYCPLDKEYCCKICEKEMNPKHWFYCCADCEVGLHPDCICDLAEHLNFKFEAKNHSDHPHPLSFVRKLKDNPPPCDNCGNPCDDLAFQCEECNYNLDFSCASSKIQHPLHPKHTLNLLTSCCISCNACDTLCNTFAYQCGECYNFNIDVKCVSFPLTIRHDAHEHVLALDKDPGRAHCNACQKEFGGYALRCSGRHCNFNLHIGCASLPRTVKHRYDKHALVLTYCPLDKEYCCKICEKEMNPKHWFYCCADCEVGLHPDCICDLAEHLNFKFEAKNHSDHPHPLSFVRKLKDNPPPCDNCGNPCDDLAFQCEECNYNLDFSCASRVGHGSHNPPNQPSTTQYFTGDSNPLLAIIVLLRRQHHEPQPSSSSAIVNITGINHHPRLLPSLSLTSHYHPPPSLSLPPLLHHPCIIFNTVVATIILLHYRSIIFDTDLH</sequence>
<feature type="domain" description="Phorbol-ester/DAG-type" evidence="5">
    <location>
        <begin position="110"/>
        <end position="158"/>
    </location>
</feature>
<dbReference type="InterPro" id="IPR004146">
    <property type="entry name" value="DC1"/>
</dbReference>
<dbReference type="InterPro" id="IPR002219">
    <property type="entry name" value="PKC_DAG/PE"/>
</dbReference>
<feature type="domain" description="Zinc finger PHD-type" evidence="6">
    <location>
        <begin position="124"/>
        <end position="189"/>
    </location>
</feature>
<accession>A0A4S4ESL5</accession>
<evidence type="ECO:0000256" key="3">
    <source>
        <dbReference type="ARBA" id="ARBA00022771"/>
    </source>
</evidence>
<dbReference type="GO" id="GO:0008270">
    <property type="term" value="F:zinc ion binding"/>
    <property type="evidence" value="ECO:0007669"/>
    <property type="project" value="UniProtKB-KW"/>
</dbReference>
<dbReference type="Pfam" id="PF03107">
    <property type="entry name" value="C1_2"/>
    <property type="match status" value="10"/>
</dbReference>
<keyword evidence="1" id="KW-0479">Metal-binding</keyword>
<protein>
    <recommendedName>
        <fullName evidence="9">Phorbol-ester/DAG-type domain-containing protein</fullName>
    </recommendedName>
</protein>
<dbReference type="InterPro" id="IPR046349">
    <property type="entry name" value="C1-like_sf"/>
</dbReference>
<dbReference type="SUPFAM" id="SSF57889">
    <property type="entry name" value="Cysteine-rich domain"/>
    <property type="match status" value="7"/>
</dbReference>
<dbReference type="PANTHER" id="PTHR32410">
    <property type="entry name" value="CYSTEINE/HISTIDINE-RICH C1 DOMAIN FAMILY PROTEIN"/>
    <property type="match status" value="1"/>
</dbReference>
<gene>
    <name evidence="7" type="ORF">TEA_020944</name>
</gene>
<evidence type="ECO:0000313" key="8">
    <source>
        <dbReference type="Proteomes" id="UP000306102"/>
    </source>
</evidence>
<feature type="domain" description="Zinc finger PHD-type" evidence="6">
    <location>
        <begin position="406"/>
        <end position="467"/>
    </location>
</feature>
<reference evidence="7 8" key="1">
    <citation type="journal article" date="2018" name="Proc. Natl. Acad. Sci. U.S.A.">
        <title>Draft genome sequence of Camellia sinensis var. sinensis provides insights into the evolution of the tea genome and tea quality.</title>
        <authorList>
            <person name="Wei C."/>
            <person name="Yang H."/>
            <person name="Wang S."/>
            <person name="Zhao J."/>
            <person name="Liu C."/>
            <person name="Gao L."/>
            <person name="Xia E."/>
            <person name="Lu Y."/>
            <person name="Tai Y."/>
            <person name="She G."/>
            <person name="Sun J."/>
            <person name="Cao H."/>
            <person name="Tong W."/>
            <person name="Gao Q."/>
            <person name="Li Y."/>
            <person name="Deng W."/>
            <person name="Jiang X."/>
            <person name="Wang W."/>
            <person name="Chen Q."/>
            <person name="Zhang S."/>
            <person name="Li H."/>
            <person name="Wu J."/>
            <person name="Wang P."/>
            <person name="Li P."/>
            <person name="Shi C."/>
            <person name="Zheng F."/>
            <person name="Jian J."/>
            <person name="Huang B."/>
            <person name="Shan D."/>
            <person name="Shi M."/>
            <person name="Fang C."/>
            <person name="Yue Y."/>
            <person name="Li F."/>
            <person name="Li D."/>
            <person name="Wei S."/>
            <person name="Han B."/>
            <person name="Jiang C."/>
            <person name="Yin Y."/>
            <person name="Xia T."/>
            <person name="Zhang Z."/>
            <person name="Bennetzen J.L."/>
            <person name="Zhao S."/>
            <person name="Wan X."/>
        </authorList>
    </citation>
    <scope>NUCLEOTIDE SEQUENCE [LARGE SCALE GENOMIC DNA]</scope>
    <source>
        <strain evidence="8">cv. Shuchazao</strain>
        <tissue evidence="7">Leaf</tissue>
    </source>
</reference>
<feature type="domain" description="Zinc finger PHD-type" evidence="6">
    <location>
        <begin position="629"/>
        <end position="690"/>
    </location>
</feature>
<dbReference type="SMART" id="SM00109">
    <property type="entry name" value="C1"/>
    <property type="match status" value="6"/>
</dbReference>
<dbReference type="PANTHER" id="PTHR32410:SF216">
    <property type="entry name" value="PHORBOL-ESTER_DAG-TYPE DOMAIN-CONTAINING PROTEIN"/>
    <property type="match status" value="1"/>
</dbReference>
<feature type="domain" description="Zinc finger PHD-type" evidence="6">
    <location>
        <begin position="299"/>
        <end position="355"/>
    </location>
</feature>
<keyword evidence="8" id="KW-1185">Reference proteome</keyword>
<evidence type="ECO:0000256" key="1">
    <source>
        <dbReference type="ARBA" id="ARBA00022723"/>
    </source>
</evidence>
<feature type="domain" description="Zinc finger PHD-type" evidence="6">
    <location>
        <begin position="16"/>
        <end position="77"/>
    </location>
</feature>
<evidence type="ECO:0000313" key="7">
    <source>
        <dbReference type="EMBL" id="THG19848.1"/>
    </source>
</evidence>
<name>A0A4S4ESL5_CAMSN</name>
<evidence type="ECO:0000259" key="5">
    <source>
        <dbReference type="SMART" id="SM00109"/>
    </source>
</evidence>
<keyword evidence="4" id="KW-0862">Zinc</keyword>
<feature type="domain" description="Phorbol-ester/DAG-type" evidence="5">
    <location>
        <begin position="735"/>
        <end position="786"/>
    </location>
</feature>
<feature type="domain" description="Phorbol-ester/DAG-type" evidence="5">
    <location>
        <begin position="387"/>
        <end position="440"/>
    </location>
</feature>
<keyword evidence="2" id="KW-0677">Repeat</keyword>
<dbReference type="AlphaFoldDB" id="A0A4S4ESL5"/>
<evidence type="ECO:0000259" key="6">
    <source>
        <dbReference type="SMART" id="SM00249"/>
    </source>
</evidence>
<evidence type="ECO:0000256" key="2">
    <source>
        <dbReference type="ARBA" id="ARBA00022737"/>
    </source>
</evidence>
<feature type="domain" description="Phorbol-ester/DAG-type" evidence="5">
    <location>
        <begin position="610"/>
        <end position="663"/>
    </location>
</feature>
<proteinExistence type="predicted"/>